<feature type="transmembrane region" description="Helical" evidence="20">
    <location>
        <begin position="575"/>
        <end position="594"/>
    </location>
</feature>
<dbReference type="InterPro" id="IPR050616">
    <property type="entry name" value="CPA3_Na-H_Antiporter_A"/>
</dbReference>
<evidence type="ECO:0000256" key="13">
    <source>
        <dbReference type="ARBA" id="ARBA00022989"/>
    </source>
</evidence>
<feature type="domain" description="Na+/H+ antiporter MnhB subunit-related protein" evidence="23">
    <location>
        <begin position="763"/>
        <end position="882"/>
    </location>
</feature>
<dbReference type="PANTHER" id="PTHR43373:SF1">
    <property type="entry name" value="NA(+)_H(+) ANTIPORTER SUBUNIT A"/>
    <property type="match status" value="1"/>
</dbReference>
<feature type="transmembrane region" description="Helical" evidence="20">
    <location>
        <begin position="667"/>
        <end position="688"/>
    </location>
</feature>
<dbReference type="Pfam" id="PF00420">
    <property type="entry name" value="Oxidored_q2"/>
    <property type="match status" value="1"/>
</dbReference>
<evidence type="ECO:0000256" key="2">
    <source>
        <dbReference type="ARBA" id="ARBA00004651"/>
    </source>
</evidence>
<dbReference type="PANTHER" id="PTHR43373">
    <property type="entry name" value="NA(+)/H(+) ANTIPORTER SUBUNIT"/>
    <property type="match status" value="1"/>
</dbReference>
<evidence type="ECO:0000256" key="20">
    <source>
        <dbReference type="SAM" id="Phobius"/>
    </source>
</evidence>
<feature type="transmembrane region" description="Helical" evidence="20">
    <location>
        <begin position="761"/>
        <end position="782"/>
    </location>
</feature>
<feature type="transmembrane region" description="Helical" evidence="20">
    <location>
        <begin position="277"/>
        <end position="295"/>
    </location>
</feature>
<feature type="transmembrane region" description="Helical" evidence="20">
    <location>
        <begin position="477"/>
        <end position="496"/>
    </location>
</feature>
<feature type="domain" description="MrpA C-terminal/MbhE" evidence="25">
    <location>
        <begin position="669"/>
        <end position="749"/>
    </location>
</feature>
<dbReference type="InterPro" id="IPR001516">
    <property type="entry name" value="Proton_antipo_N"/>
</dbReference>
<evidence type="ECO:0000259" key="22">
    <source>
        <dbReference type="Pfam" id="PF00662"/>
    </source>
</evidence>
<gene>
    <name evidence="26" type="ORF">CTOB1V02_LOCUS12004</name>
</gene>
<dbReference type="InterPro" id="IPR046806">
    <property type="entry name" value="MrpA_C/MbhE"/>
</dbReference>
<feature type="transmembrane region" description="Helical" evidence="20">
    <location>
        <begin position="49"/>
        <end position="76"/>
    </location>
</feature>
<accession>A0A7R8WP37</accession>
<feature type="region of interest" description="Disordered" evidence="19">
    <location>
        <begin position="999"/>
        <end position="1025"/>
    </location>
</feature>
<feature type="transmembrane region" description="Helical" evidence="20">
    <location>
        <begin position="627"/>
        <end position="646"/>
    </location>
</feature>
<dbReference type="GO" id="GO:0005886">
    <property type="term" value="C:plasma membrane"/>
    <property type="evidence" value="ECO:0007669"/>
    <property type="project" value="UniProtKB-SubCell"/>
</dbReference>
<keyword evidence="7" id="KW-0813">Transport</keyword>
<dbReference type="GO" id="GO:0008137">
    <property type="term" value="F:NADH dehydrogenase (ubiquinone) activity"/>
    <property type="evidence" value="ECO:0007669"/>
    <property type="project" value="UniProtKB-EC"/>
</dbReference>
<feature type="domain" description="NADH:quinone oxidoreductase/Mrp antiporter transmembrane" evidence="21">
    <location>
        <begin position="105"/>
        <end position="386"/>
    </location>
</feature>
<dbReference type="EMBL" id="OB667991">
    <property type="protein sequence ID" value="CAD7234187.1"/>
    <property type="molecule type" value="Genomic_DNA"/>
</dbReference>
<evidence type="ECO:0000256" key="10">
    <source>
        <dbReference type="ARBA" id="ARBA00022692"/>
    </source>
</evidence>
<protein>
    <recommendedName>
        <fullName evidence="5">NADH-ubiquinone oxidoreductase chain 4L</fullName>
        <ecNumber evidence="4">7.1.1.2</ecNumber>
    </recommendedName>
    <alternativeName>
        <fullName evidence="17">NADH dehydrogenase subunit 4L</fullName>
    </alternativeName>
    <alternativeName>
        <fullName evidence="6">NADH-ubiquinone oxidoreductase chain 5</fullName>
    </alternativeName>
</protein>
<reference evidence="26" key="1">
    <citation type="submission" date="2020-11" db="EMBL/GenBank/DDBJ databases">
        <authorList>
            <person name="Tran Van P."/>
        </authorList>
    </citation>
    <scope>NUCLEOTIDE SEQUENCE</scope>
</reference>
<feature type="transmembrane region" description="Helical" evidence="20">
    <location>
        <begin position="301"/>
        <end position="325"/>
    </location>
</feature>
<evidence type="ECO:0000256" key="16">
    <source>
        <dbReference type="ARBA" id="ARBA00023136"/>
    </source>
</evidence>
<feature type="transmembrane region" description="Helical" evidence="20">
    <location>
        <begin position="542"/>
        <end position="563"/>
    </location>
</feature>
<evidence type="ECO:0000256" key="18">
    <source>
        <dbReference type="ARBA" id="ARBA00049551"/>
    </source>
</evidence>
<dbReference type="GO" id="GO:0015297">
    <property type="term" value="F:antiporter activity"/>
    <property type="evidence" value="ECO:0007669"/>
    <property type="project" value="UniProtKB-KW"/>
</dbReference>
<evidence type="ECO:0000259" key="24">
    <source>
        <dbReference type="Pfam" id="PF13244"/>
    </source>
</evidence>
<keyword evidence="14" id="KW-0520">NAD</keyword>
<proteinExistence type="inferred from homology"/>
<dbReference type="Pfam" id="PF00662">
    <property type="entry name" value="Proton_antipo_N"/>
    <property type="match status" value="1"/>
</dbReference>
<comment type="function">
    <text evidence="1">Core subunit of the mitochondrial membrane respiratory chain NADH dehydrogenase (Complex I) that is believed to belong to the minimal assembly required for catalysis. Complex I functions in the transfer of electrons from NADH to the respiratory chain. The immediate electron acceptor for the enzyme is believed to be ubiquinone.</text>
</comment>
<evidence type="ECO:0000256" key="19">
    <source>
        <dbReference type="SAM" id="MobiDB-lite"/>
    </source>
</evidence>
<feature type="transmembrane region" description="Helical" evidence="20">
    <location>
        <begin position="346"/>
        <end position="368"/>
    </location>
</feature>
<dbReference type="InterPro" id="IPR001750">
    <property type="entry name" value="ND/Mrp_TM"/>
</dbReference>
<dbReference type="InterPro" id="IPR007182">
    <property type="entry name" value="MnhB"/>
</dbReference>
<feature type="domain" description="MrpA C-terminal/MbhD" evidence="24">
    <location>
        <begin position="586"/>
        <end position="650"/>
    </location>
</feature>
<dbReference type="Pfam" id="PF00361">
    <property type="entry name" value="Proton_antipo_M"/>
    <property type="match status" value="1"/>
</dbReference>
<evidence type="ECO:0000256" key="17">
    <source>
        <dbReference type="ARBA" id="ARBA00031586"/>
    </source>
</evidence>
<evidence type="ECO:0000256" key="11">
    <source>
        <dbReference type="ARBA" id="ARBA00022967"/>
    </source>
</evidence>
<evidence type="ECO:0000259" key="21">
    <source>
        <dbReference type="Pfam" id="PF00361"/>
    </source>
</evidence>
<evidence type="ECO:0000256" key="6">
    <source>
        <dbReference type="ARBA" id="ARBA00021096"/>
    </source>
</evidence>
<keyword evidence="8" id="KW-0050">Antiport</keyword>
<evidence type="ECO:0000256" key="12">
    <source>
        <dbReference type="ARBA" id="ARBA00022982"/>
    </source>
</evidence>
<feature type="transmembrane region" description="Helical" evidence="20">
    <location>
        <begin position="388"/>
        <end position="413"/>
    </location>
</feature>
<comment type="subcellular location">
    <subcellularLocation>
        <location evidence="2">Cell membrane</location>
        <topology evidence="2">Multi-pass membrane protein</topology>
    </subcellularLocation>
</comment>
<evidence type="ECO:0000256" key="7">
    <source>
        <dbReference type="ARBA" id="ARBA00022448"/>
    </source>
</evidence>
<name>A0A7R8WP37_9CRUS</name>
<keyword evidence="16 20" id="KW-0472">Membrane</keyword>
<feature type="transmembrane region" description="Helical" evidence="20">
    <location>
        <begin position="221"/>
        <end position="239"/>
    </location>
</feature>
<feature type="transmembrane region" description="Helical" evidence="20">
    <location>
        <begin position="794"/>
        <end position="814"/>
    </location>
</feature>
<evidence type="ECO:0000313" key="26">
    <source>
        <dbReference type="EMBL" id="CAD7234187.1"/>
    </source>
</evidence>
<feature type="transmembrane region" description="Helical" evidence="20">
    <location>
        <begin position="187"/>
        <end position="209"/>
    </location>
</feature>
<feature type="transmembrane region" description="Helical" evidence="20">
    <location>
        <begin position="723"/>
        <end position="741"/>
    </location>
</feature>
<feature type="domain" description="NADH-Ubiquinone oxidoreductase (complex I) chain 5 N-terminal" evidence="22">
    <location>
        <begin position="39"/>
        <end position="87"/>
    </location>
</feature>
<feature type="transmembrane region" description="Helical" evidence="20">
    <location>
        <begin position="887"/>
        <end position="907"/>
    </location>
</feature>
<dbReference type="AlphaFoldDB" id="A0A7R8WP37"/>
<feature type="transmembrane region" description="Helical" evidence="20">
    <location>
        <begin position="601"/>
        <end position="621"/>
    </location>
</feature>
<feature type="transmembrane region" description="Helical" evidence="20">
    <location>
        <begin position="7"/>
        <end position="29"/>
    </location>
</feature>
<dbReference type="Pfam" id="PF04039">
    <property type="entry name" value="MnhB"/>
    <property type="match status" value="1"/>
</dbReference>
<dbReference type="InterPro" id="IPR025383">
    <property type="entry name" value="MrpA_C/MbhD"/>
</dbReference>
<dbReference type="Gene3D" id="1.10.287.3510">
    <property type="match status" value="1"/>
</dbReference>
<evidence type="ECO:0000256" key="3">
    <source>
        <dbReference type="ARBA" id="ARBA00010519"/>
    </source>
</evidence>
<dbReference type="PRINTS" id="PR01434">
    <property type="entry name" value="NADHDHGNASE5"/>
</dbReference>
<feature type="transmembrane region" description="Helical" evidence="20">
    <location>
        <begin position="111"/>
        <end position="130"/>
    </location>
</feature>
<keyword evidence="10 20" id="KW-0812">Transmembrane</keyword>
<feature type="compositionally biased region" description="Basic and acidic residues" evidence="19">
    <location>
        <begin position="1013"/>
        <end position="1025"/>
    </location>
</feature>
<feature type="transmembrane region" description="Helical" evidence="20">
    <location>
        <begin position="88"/>
        <end position="105"/>
    </location>
</feature>
<evidence type="ECO:0000256" key="5">
    <source>
        <dbReference type="ARBA" id="ARBA00016612"/>
    </source>
</evidence>
<evidence type="ECO:0000259" key="25">
    <source>
        <dbReference type="Pfam" id="PF20501"/>
    </source>
</evidence>
<evidence type="ECO:0000256" key="4">
    <source>
        <dbReference type="ARBA" id="ARBA00012944"/>
    </source>
</evidence>
<keyword evidence="9" id="KW-1003">Cell membrane</keyword>
<feature type="transmembrane region" description="Helical" evidence="20">
    <location>
        <begin position="826"/>
        <end position="845"/>
    </location>
</feature>
<keyword evidence="12" id="KW-0249">Electron transport</keyword>
<dbReference type="EC" id="7.1.1.2" evidence="4"/>
<feature type="transmembrane region" description="Helical" evidence="20">
    <location>
        <begin position="960"/>
        <end position="984"/>
    </location>
</feature>
<evidence type="ECO:0000259" key="23">
    <source>
        <dbReference type="Pfam" id="PF04039"/>
    </source>
</evidence>
<organism evidence="26">
    <name type="scientific">Cyprideis torosa</name>
    <dbReference type="NCBI Taxonomy" id="163714"/>
    <lineage>
        <taxon>Eukaryota</taxon>
        <taxon>Metazoa</taxon>
        <taxon>Ecdysozoa</taxon>
        <taxon>Arthropoda</taxon>
        <taxon>Crustacea</taxon>
        <taxon>Oligostraca</taxon>
        <taxon>Ostracoda</taxon>
        <taxon>Podocopa</taxon>
        <taxon>Podocopida</taxon>
        <taxon>Cytherocopina</taxon>
        <taxon>Cytheroidea</taxon>
        <taxon>Cytherideidae</taxon>
        <taxon>Cyprideis</taxon>
    </lineage>
</organism>
<dbReference type="Pfam" id="PF20501">
    <property type="entry name" value="MbhE"/>
    <property type="match status" value="1"/>
</dbReference>
<evidence type="ECO:0000256" key="14">
    <source>
        <dbReference type="ARBA" id="ARBA00023027"/>
    </source>
</evidence>
<feature type="transmembrane region" description="Helical" evidence="20">
    <location>
        <begin position="914"/>
        <end position="932"/>
    </location>
</feature>
<evidence type="ECO:0000256" key="8">
    <source>
        <dbReference type="ARBA" id="ARBA00022449"/>
    </source>
</evidence>
<sequence>MTTRQGVGEALLFILLPSGAFATVLWALFTHDLPWQFTWTWVAALDIDLAFRVDGLSALMLLMVTGVGAAVFIYTAGYLTEHSDRSRAYQLLTLFMVAMIGSVTADHLLVLFMFWEGTSLLSFMLVGFYHERLESRKAAQQSLLVTGSGGLVLLAGFILLGENIGSYQISTIVATLPDAPETPELQLAMLLILAGAFTKSAQVPFHFWLPNAMSAPTPASAYLHSATMVKLGVYLLARLDPGFGDWLLWTWLLKGVGSATAAWGMVLALRERDLKRILAWSTVATLGTLVVLVGLRSANASVAVGLLLLAHALYKAPLFFVAGIIDHGAGTRLLDRLGGLRRQMPWTAVAALLAAASMAGLPLSLGFVAKDMILDAKSGEDVFLFARAANTVFGIIAVAVAGIAAVRLFWLPAPPGVTCRAHEGSVALVLPPLALALAGIALGVFPFMAQDLIAAAASAMHPAVTELPLNLSLNLQTAWGALGTSLLLGTLVYLLWDRLHAVTEWLAGRIGKIGMTSIYDHSLDWIPLVAAATTRRLQQGHLPVYVAMLLGSAAITVGAALWFGRADAVWPAPDTPSLGVAGACCLIMLGAVAVTLMHDRLVLLLANGLIGYGSAVLFLFLGSPDLAYTQFTVETVFVIVVAAVLLKLKRLGLGNAVAEPRWRPAAALLAAALASVLTLLIVLVYGVAFDPQLSEYFGNHSLDAAHGRNVVNVILVDFRAIDTLGEVSVVMLSLLAAWPLLYALRRTQHAGREQMQVKQHIVILSVVAKPLYWLILLVSLWVLLRGHNEPGGGFIGGLIAVSATVLWAAAHNTAAARRRLPLGDPIRLAALGVLLMLLSGLPGWLGGQAYLTHLWLPASLNLPLSTVTLFDTGVYLGVWGALAGEHMIWGVAAAIWIVLAAGFYLCLSRDVFRITLGLAVLSSAVNLLLLATGRLDSALPAVIPQGELVLAGASNPLPQALVLTAIVIGFALTCFSLVLVLGLIRRTGGDDIVALREAEPPSEAKIKPPLPQPRHEPPWPPEQRS</sequence>
<keyword evidence="13 20" id="KW-1133">Transmembrane helix</keyword>
<evidence type="ECO:0000256" key="15">
    <source>
        <dbReference type="ARBA" id="ARBA00023065"/>
    </source>
</evidence>
<evidence type="ECO:0000256" key="9">
    <source>
        <dbReference type="ARBA" id="ARBA00022475"/>
    </source>
</evidence>
<keyword evidence="11" id="KW-1278">Translocase</keyword>
<feature type="transmembrane region" description="Helical" evidence="20">
    <location>
        <begin position="251"/>
        <end position="270"/>
    </location>
</feature>
<dbReference type="InterPro" id="IPR039428">
    <property type="entry name" value="NUOK/Mnh_C1-like"/>
</dbReference>
<comment type="similarity">
    <text evidence="3">Belongs to the complex I subunit 4L family.</text>
</comment>
<keyword evidence="15" id="KW-0406">Ion transport</keyword>
<evidence type="ECO:0000256" key="1">
    <source>
        <dbReference type="ARBA" id="ARBA00003257"/>
    </source>
</evidence>
<dbReference type="Pfam" id="PF13244">
    <property type="entry name" value="MbhD"/>
    <property type="match status" value="1"/>
</dbReference>
<feature type="transmembrane region" description="Helical" evidence="20">
    <location>
        <begin position="425"/>
        <end position="448"/>
    </location>
</feature>
<comment type="catalytic activity">
    <reaction evidence="18">
        <text>a ubiquinone + NADH + 5 H(+)(in) = a ubiquinol + NAD(+) + 4 H(+)(out)</text>
        <dbReference type="Rhea" id="RHEA:29091"/>
        <dbReference type="Rhea" id="RHEA-COMP:9565"/>
        <dbReference type="Rhea" id="RHEA-COMP:9566"/>
        <dbReference type="ChEBI" id="CHEBI:15378"/>
        <dbReference type="ChEBI" id="CHEBI:16389"/>
        <dbReference type="ChEBI" id="CHEBI:17976"/>
        <dbReference type="ChEBI" id="CHEBI:57540"/>
        <dbReference type="ChEBI" id="CHEBI:57945"/>
        <dbReference type="EC" id="7.1.1.2"/>
    </reaction>
</comment>
<feature type="transmembrane region" description="Helical" evidence="20">
    <location>
        <begin position="142"/>
        <end position="160"/>
    </location>
</feature>